<evidence type="ECO:0000256" key="9">
    <source>
        <dbReference type="ARBA" id="ARBA00023004"/>
    </source>
</evidence>
<accession>A0A4D5RJF1</accession>
<comment type="cofactor">
    <cofactor evidence="1 12">
        <name>heme</name>
        <dbReference type="ChEBI" id="CHEBI:30413"/>
    </cofactor>
</comment>
<dbReference type="InterPro" id="IPR002401">
    <property type="entry name" value="Cyt_P450_E_grp-I"/>
</dbReference>
<organism evidence="15">
    <name type="scientific">Ixodes scapularis</name>
    <name type="common">Black-legged tick</name>
    <name type="synonym">Deer tick</name>
    <dbReference type="NCBI Taxonomy" id="6945"/>
    <lineage>
        <taxon>Eukaryota</taxon>
        <taxon>Metazoa</taxon>
        <taxon>Ecdysozoa</taxon>
        <taxon>Arthropoda</taxon>
        <taxon>Chelicerata</taxon>
        <taxon>Arachnida</taxon>
        <taxon>Acari</taxon>
        <taxon>Parasitiformes</taxon>
        <taxon>Ixodida</taxon>
        <taxon>Ixodoidea</taxon>
        <taxon>Ixodidae</taxon>
        <taxon>Ixodinae</taxon>
        <taxon>Ixodes</taxon>
    </lineage>
</organism>
<evidence type="ECO:0000256" key="11">
    <source>
        <dbReference type="ARBA" id="ARBA00043906"/>
    </source>
</evidence>
<dbReference type="GO" id="GO:0005789">
    <property type="term" value="C:endoplasmic reticulum membrane"/>
    <property type="evidence" value="ECO:0007669"/>
    <property type="project" value="UniProtKB-SubCell"/>
</dbReference>
<dbReference type="InterPro" id="IPR036396">
    <property type="entry name" value="Cyt_P450_sf"/>
</dbReference>
<dbReference type="InterPro" id="IPR001128">
    <property type="entry name" value="Cyt_P450"/>
</dbReference>
<evidence type="ECO:0000256" key="7">
    <source>
        <dbReference type="ARBA" id="ARBA00022848"/>
    </source>
</evidence>
<evidence type="ECO:0000256" key="2">
    <source>
        <dbReference type="ARBA" id="ARBA00004174"/>
    </source>
</evidence>
<keyword evidence="7" id="KW-0256">Endoplasmic reticulum</keyword>
<keyword evidence="14" id="KW-0472">Membrane</keyword>
<dbReference type="GO" id="GO:0020037">
    <property type="term" value="F:heme binding"/>
    <property type="evidence" value="ECO:0007669"/>
    <property type="project" value="InterPro"/>
</dbReference>
<keyword evidence="8 13" id="KW-0560">Oxidoreductase</keyword>
<dbReference type="PROSITE" id="PS00086">
    <property type="entry name" value="CYTOCHROME_P450"/>
    <property type="match status" value="1"/>
</dbReference>
<keyword evidence="9 12" id="KW-0408">Iron</keyword>
<reference evidence="15" key="1">
    <citation type="submission" date="2019-04" db="EMBL/GenBank/DDBJ databases">
        <title>An insight into the mialome of Ixodes scapularis.</title>
        <authorList>
            <person name="Ribeiro J.M."/>
            <person name="Mather T.N."/>
            <person name="Karim S."/>
        </authorList>
    </citation>
    <scope>NUCLEOTIDE SEQUENCE</scope>
</reference>
<comment type="similarity">
    <text evidence="4 13">Belongs to the cytochrome P450 family.</text>
</comment>
<keyword evidence="7" id="KW-0492">Microsome</keyword>
<proteinExistence type="inferred from homology"/>
<name>A0A4D5RJF1_IXOSC</name>
<dbReference type="FunFam" id="1.10.630.10:FF:000182">
    <property type="entry name" value="Cytochrome P450 3A4"/>
    <property type="match status" value="1"/>
</dbReference>
<feature type="transmembrane region" description="Helical" evidence="14">
    <location>
        <begin position="306"/>
        <end position="328"/>
    </location>
</feature>
<keyword evidence="14" id="KW-0812">Transmembrane</keyword>
<comment type="function">
    <text evidence="11">Cytochromes P450 are a group of heme-thiolate monooxygenases. They oxidize a variety of structurally unrelated compounds, including steroids, fatty acids, and xenobiotics.</text>
</comment>
<dbReference type="Gene3D" id="1.10.630.10">
    <property type="entry name" value="Cytochrome P450"/>
    <property type="match status" value="1"/>
</dbReference>
<evidence type="ECO:0000256" key="14">
    <source>
        <dbReference type="SAM" id="Phobius"/>
    </source>
</evidence>
<evidence type="ECO:0000313" key="15">
    <source>
        <dbReference type="EMBL" id="MOY37208.1"/>
    </source>
</evidence>
<dbReference type="CDD" id="cd11055">
    <property type="entry name" value="CYP3A-like"/>
    <property type="match status" value="1"/>
</dbReference>
<evidence type="ECO:0000256" key="3">
    <source>
        <dbReference type="ARBA" id="ARBA00004406"/>
    </source>
</evidence>
<dbReference type="PRINTS" id="PR00463">
    <property type="entry name" value="EP450I"/>
</dbReference>
<evidence type="ECO:0000256" key="10">
    <source>
        <dbReference type="ARBA" id="ARBA00023033"/>
    </source>
</evidence>
<evidence type="ECO:0000256" key="1">
    <source>
        <dbReference type="ARBA" id="ARBA00001971"/>
    </source>
</evidence>
<dbReference type="GO" id="GO:0004497">
    <property type="term" value="F:monooxygenase activity"/>
    <property type="evidence" value="ECO:0007669"/>
    <property type="project" value="UniProtKB-KW"/>
</dbReference>
<evidence type="ECO:0000256" key="5">
    <source>
        <dbReference type="ARBA" id="ARBA00022617"/>
    </source>
</evidence>
<feature type="binding site" description="axial binding residue" evidence="12">
    <location>
        <position position="448"/>
    </location>
    <ligand>
        <name>heme</name>
        <dbReference type="ChEBI" id="CHEBI:30413"/>
    </ligand>
    <ligandPart>
        <name>Fe</name>
        <dbReference type="ChEBI" id="CHEBI:18248"/>
    </ligandPart>
</feature>
<dbReference type="EMBL" id="GHJT01003237">
    <property type="protein sequence ID" value="MOY37208.1"/>
    <property type="molecule type" value="Transcribed_RNA"/>
</dbReference>
<dbReference type="PANTHER" id="PTHR24302">
    <property type="entry name" value="CYTOCHROME P450 FAMILY 3"/>
    <property type="match status" value="1"/>
</dbReference>
<evidence type="ECO:0000256" key="8">
    <source>
        <dbReference type="ARBA" id="ARBA00023002"/>
    </source>
</evidence>
<keyword evidence="6 12" id="KW-0479">Metal-binding</keyword>
<dbReference type="GO" id="GO:0016705">
    <property type="term" value="F:oxidoreductase activity, acting on paired donors, with incorporation or reduction of molecular oxygen"/>
    <property type="evidence" value="ECO:0007669"/>
    <property type="project" value="InterPro"/>
</dbReference>
<dbReference type="OrthoDB" id="2789670at2759"/>
<evidence type="ECO:0000256" key="13">
    <source>
        <dbReference type="RuleBase" id="RU000461"/>
    </source>
</evidence>
<evidence type="ECO:0000256" key="6">
    <source>
        <dbReference type="ARBA" id="ARBA00022723"/>
    </source>
</evidence>
<dbReference type="VEuPathDB" id="VectorBase:ISCI020282"/>
<protein>
    <submittedName>
        <fullName evidence="15">Putative cytochrome</fullName>
    </submittedName>
</protein>
<feature type="transmembrane region" description="Helical" evidence="14">
    <location>
        <begin position="6"/>
        <end position="25"/>
    </location>
</feature>
<dbReference type="Pfam" id="PF00067">
    <property type="entry name" value="p450"/>
    <property type="match status" value="1"/>
</dbReference>
<dbReference type="VEuPathDB" id="VectorBase:ISCP_004224"/>
<dbReference type="VEuPathDB" id="VectorBase:ISCW020282"/>
<keyword evidence="14" id="KW-1133">Transmembrane helix</keyword>
<comment type="subcellular location">
    <subcellularLocation>
        <location evidence="3">Endoplasmic reticulum membrane</location>
        <topology evidence="3">Peripheral membrane protein</topology>
    </subcellularLocation>
    <subcellularLocation>
        <location evidence="2">Microsome membrane</location>
        <topology evidence="2">Peripheral membrane protein</topology>
    </subcellularLocation>
</comment>
<dbReference type="PRINTS" id="PR00385">
    <property type="entry name" value="P450"/>
</dbReference>
<keyword evidence="10 13" id="KW-0503">Monooxygenase</keyword>
<dbReference type="AlphaFoldDB" id="A0A4D5RJF1"/>
<dbReference type="SUPFAM" id="SSF48264">
    <property type="entry name" value="Cytochrome P450"/>
    <property type="match status" value="1"/>
</dbReference>
<keyword evidence="5 12" id="KW-0349">Heme</keyword>
<dbReference type="InterPro" id="IPR017972">
    <property type="entry name" value="Cyt_P450_CS"/>
</dbReference>
<dbReference type="PANTHER" id="PTHR24302:SF15">
    <property type="entry name" value="FATTY-ACID PEROXYGENASE"/>
    <property type="match status" value="1"/>
</dbReference>
<dbReference type="InterPro" id="IPR050705">
    <property type="entry name" value="Cytochrome_P450_3A"/>
</dbReference>
<evidence type="ECO:0000256" key="12">
    <source>
        <dbReference type="PIRSR" id="PIRSR602401-1"/>
    </source>
</evidence>
<evidence type="ECO:0000256" key="4">
    <source>
        <dbReference type="ARBA" id="ARBA00010617"/>
    </source>
</evidence>
<dbReference type="GO" id="GO:0005506">
    <property type="term" value="F:iron ion binding"/>
    <property type="evidence" value="ECO:0007669"/>
    <property type="project" value="InterPro"/>
</dbReference>
<sequence>MPDLIWTATNFLLLTLVPSILFWVFKRRHAHGVFRRHGIPGPSPELFWGNWNQLKKDRLQVMQQWIDRYGKVFGFFMAEKPCMVVTDLDLVRQIFVKEAHTFTDRAQVVLEVEPYISSLAFLRGEEWKKVRTVLNATVTASRVNRCSRIVSGCAKELVPVIEKNHKRDEPVDIMDMAEGYTLDVITKCALAWKVNCQLKSDDPLLLGLRRIFEDLDSTAIESTLALPGIRSILKRIYPLTSLSKMLHRIAENVRDTVEKRRLGQSPREDDMLQMLLDAQAGVEDKTYNVQKSGLLIEDRHVIGNSLVLLAAGFETTATAIGFTLYLLATNPEEQEKVHSEIDAVLPYDDEISLDSIQNLKRLDMVINESLRLYPALPILIARICPRDITVKDQFIPAGTSVFAPAWHIHRDPESWPEPSRFLPDRFAEEHPERHSLAFIPFGVGPRYCFGKRLALLEVKMALCEILRKYRVIPSEETVDPIPVTVPNLVLRPADGIKLKFENKAER</sequence>